<feature type="transmembrane region" description="Helical" evidence="1">
    <location>
        <begin position="17"/>
        <end position="36"/>
    </location>
</feature>
<evidence type="ECO:0000256" key="1">
    <source>
        <dbReference type="SAM" id="Phobius"/>
    </source>
</evidence>
<evidence type="ECO:0000313" key="2">
    <source>
        <dbReference type="EMBL" id="MBC6324632.1"/>
    </source>
</evidence>
<sequence>MNNLSLTTAEFERLLKVFGWLMGILGLLIFLIHWYYFQQPIPSAAWKAFSTSLGLCVLFFGVFSKLAWRWRHLAKWMNRPLVHGVWVGELRSDYGAVDGNRLVIPIFFVIRQTYLTLSIQSFTERQEGESRLEALLRSSKTDVTRLCYMFELRKIFSGAHSITSGAGELKLAGDQLSLNGTYWTNTPTHGEISLRLVTRDCKGIASYQEAENVQRKVSVKK</sequence>
<reference evidence="2" key="1">
    <citation type="submission" date="2020-08" db="EMBL/GenBank/DDBJ databases">
        <title>Distribution of Beta-Lactamase Producing Gram-Negative Bacterial Isolates in Isabela River of Santo Domingo, Dominican Republic.</title>
        <authorList>
            <person name="Calderon V."/>
            <person name="Del Rosario C."/>
            <person name="Duarte A."/>
            <person name="Bonnelly R."/>
            <person name="Barauna R."/>
            <person name="Ramos R.T."/>
            <person name="Perdomo O.P."/>
            <person name="Rodriguez De Francisco L.E."/>
            <person name="Franco De Los Santos E.F."/>
        </authorList>
    </citation>
    <scope>NUCLEOTIDE SEQUENCE</scope>
    <source>
        <strain evidence="2">INTEC_BI4_1.1</strain>
    </source>
</reference>
<name>A0AAW3XLA2_9ENTR</name>
<dbReference type="Proteomes" id="UP000613022">
    <property type="component" value="Unassembled WGS sequence"/>
</dbReference>
<feature type="transmembrane region" description="Helical" evidence="1">
    <location>
        <begin position="48"/>
        <end position="68"/>
    </location>
</feature>
<gene>
    <name evidence="2" type="ORF">H9R40_15570</name>
</gene>
<keyword evidence="1" id="KW-1133">Transmembrane helix</keyword>
<organism evidence="2 3">
    <name type="scientific">Enterobacter kobei</name>
    <dbReference type="NCBI Taxonomy" id="208224"/>
    <lineage>
        <taxon>Bacteria</taxon>
        <taxon>Pseudomonadati</taxon>
        <taxon>Pseudomonadota</taxon>
        <taxon>Gammaproteobacteria</taxon>
        <taxon>Enterobacterales</taxon>
        <taxon>Enterobacteriaceae</taxon>
        <taxon>Enterobacter</taxon>
        <taxon>Enterobacter cloacae complex</taxon>
    </lineage>
</organism>
<dbReference type="RefSeq" id="WP_097719108.1">
    <property type="nucleotide sequence ID" value="NZ_CBDIVE010000004.1"/>
</dbReference>
<protein>
    <recommendedName>
        <fullName evidence="4">SMODS-associating 2TM beta-strand rich effector domain-containing protein</fullName>
    </recommendedName>
</protein>
<proteinExistence type="predicted"/>
<dbReference type="AlphaFoldDB" id="A0AAW3XLA2"/>
<dbReference type="EMBL" id="JACSEP010000043">
    <property type="protein sequence ID" value="MBC6324632.1"/>
    <property type="molecule type" value="Genomic_DNA"/>
</dbReference>
<keyword evidence="1" id="KW-0812">Transmembrane</keyword>
<evidence type="ECO:0008006" key="4">
    <source>
        <dbReference type="Google" id="ProtNLM"/>
    </source>
</evidence>
<accession>A0AAW3XLA2</accession>
<keyword evidence="1" id="KW-0472">Membrane</keyword>
<comment type="caution">
    <text evidence="2">The sequence shown here is derived from an EMBL/GenBank/DDBJ whole genome shotgun (WGS) entry which is preliminary data.</text>
</comment>
<evidence type="ECO:0000313" key="3">
    <source>
        <dbReference type="Proteomes" id="UP000613022"/>
    </source>
</evidence>